<comment type="caution">
    <text evidence="1">The sequence shown here is derived from an EMBL/GenBank/DDBJ whole genome shotgun (WGS) entry which is preliminary data.</text>
</comment>
<keyword evidence="2" id="KW-1185">Reference proteome</keyword>
<dbReference type="AlphaFoldDB" id="A0AAV9C6D4"/>
<protein>
    <submittedName>
        <fullName evidence="1">Uncharacterized protein</fullName>
    </submittedName>
</protein>
<gene>
    <name evidence="1" type="ORF">QJS10_CPB21g01181</name>
</gene>
<evidence type="ECO:0000313" key="2">
    <source>
        <dbReference type="Proteomes" id="UP001180020"/>
    </source>
</evidence>
<dbReference type="Proteomes" id="UP001180020">
    <property type="component" value="Unassembled WGS sequence"/>
</dbReference>
<sequence>MAFRLFWLTRLGWRSQSLVRRESPWKVDGESMEVSSKLKLLEQELLNSGKVWRGELSSASFRYPSHYQGTSGVFIPGGSCKSSYCQETVTEELEEMVNKFQALEVTIEKVMFCAILVIIVEGCYKPVGGSQRGYELASTFLTWQSFGSWSLGPVAHSKQRDLQRAKVLCGERVGYDGLAAA</sequence>
<organism evidence="1 2">
    <name type="scientific">Acorus calamus</name>
    <name type="common">Sweet flag</name>
    <dbReference type="NCBI Taxonomy" id="4465"/>
    <lineage>
        <taxon>Eukaryota</taxon>
        <taxon>Viridiplantae</taxon>
        <taxon>Streptophyta</taxon>
        <taxon>Embryophyta</taxon>
        <taxon>Tracheophyta</taxon>
        <taxon>Spermatophyta</taxon>
        <taxon>Magnoliopsida</taxon>
        <taxon>Liliopsida</taxon>
        <taxon>Acoraceae</taxon>
        <taxon>Acorus</taxon>
    </lineage>
</organism>
<reference evidence="1" key="2">
    <citation type="submission" date="2023-06" db="EMBL/GenBank/DDBJ databases">
        <authorList>
            <person name="Ma L."/>
            <person name="Liu K.-W."/>
            <person name="Li Z."/>
            <person name="Hsiao Y.-Y."/>
            <person name="Qi Y."/>
            <person name="Fu T."/>
            <person name="Tang G."/>
            <person name="Zhang D."/>
            <person name="Sun W.-H."/>
            <person name="Liu D.-K."/>
            <person name="Li Y."/>
            <person name="Chen G.-Z."/>
            <person name="Liu X.-D."/>
            <person name="Liao X.-Y."/>
            <person name="Jiang Y.-T."/>
            <person name="Yu X."/>
            <person name="Hao Y."/>
            <person name="Huang J."/>
            <person name="Zhao X.-W."/>
            <person name="Ke S."/>
            <person name="Chen Y.-Y."/>
            <person name="Wu W.-L."/>
            <person name="Hsu J.-L."/>
            <person name="Lin Y.-F."/>
            <person name="Huang M.-D."/>
            <person name="Li C.-Y."/>
            <person name="Huang L."/>
            <person name="Wang Z.-W."/>
            <person name="Zhao X."/>
            <person name="Zhong W.-Y."/>
            <person name="Peng D.-H."/>
            <person name="Ahmad S."/>
            <person name="Lan S."/>
            <person name="Zhang J.-S."/>
            <person name="Tsai W.-C."/>
            <person name="Van De Peer Y."/>
            <person name="Liu Z.-J."/>
        </authorList>
    </citation>
    <scope>NUCLEOTIDE SEQUENCE</scope>
    <source>
        <strain evidence="1">CP</strain>
        <tissue evidence="1">Leaves</tissue>
    </source>
</reference>
<dbReference type="EMBL" id="JAUJYO010000021">
    <property type="protein sequence ID" value="KAK1284297.1"/>
    <property type="molecule type" value="Genomic_DNA"/>
</dbReference>
<proteinExistence type="predicted"/>
<evidence type="ECO:0000313" key="1">
    <source>
        <dbReference type="EMBL" id="KAK1284297.1"/>
    </source>
</evidence>
<accession>A0AAV9C6D4</accession>
<reference evidence="1" key="1">
    <citation type="journal article" date="2023" name="Nat. Commun.">
        <title>Diploid and tetraploid genomes of Acorus and the evolution of monocots.</title>
        <authorList>
            <person name="Ma L."/>
            <person name="Liu K.W."/>
            <person name="Li Z."/>
            <person name="Hsiao Y.Y."/>
            <person name="Qi Y."/>
            <person name="Fu T."/>
            <person name="Tang G.D."/>
            <person name="Zhang D."/>
            <person name="Sun W.H."/>
            <person name="Liu D.K."/>
            <person name="Li Y."/>
            <person name="Chen G.Z."/>
            <person name="Liu X.D."/>
            <person name="Liao X.Y."/>
            <person name="Jiang Y.T."/>
            <person name="Yu X."/>
            <person name="Hao Y."/>
            <person name="Huang J."/>
            <person name="Zhao X.W."/>
            <person name="Ke S."/>
            <person name="Chen Y.Y."/>
            <person name="Wu W.L."/>
            <person name="Hsu J.L."/>
            <person name="Lin Y.F."/>
            <person name="Huang M.D."/>
            <person name="Li C.Y."/>
            <person name="Huang L."/>
            <person name="Wang Z.W."/>
            <person name="Zhao X."/>
            <person name="Zhong W.Y."/>
            <person name="Peng D.H."/>
            <person name="Ahmad S."/>
            <person name="Lan S."/>
            <person name="Zhang J.S."/>
            <person name="Tsai W.C."/>
            <person name="Van de Peer Y."/>
            <person name="Liu Z.J."/>
        </authorList>
    </citation>
    <scope>NUCLEOTIDE SEQUENCE</scope>
    <source>
        <strain evidence="1">CP</strain>
    </source>
</reference>
<name>A0AAV9C6D4_ACOCL</name>